<reference evidence="1" key="2">
    <citation type="journal article" date="2015" name="Fish Shellfish Immunol.">
        <title>Early steps in the European eel (Anguilla anguilla)-Vibrio vulnificus interaction in the gills: Role of the RtxA13 toxin.</title>
        <authorList>
            <person name="Callol A."/>
            <person name="Pajuelo D."/>
            <person name="Ebbesson L."/>
            <person name="Teles M."/>
            <person name="MacKenzie S."/>
            <person name="Amaro C."/>
        </authorList>
    </citation>
    <scope>NUCLEOTIDE SEQUENCE</scope>
</reference>
<sequence length="77" mass="8461">MGIPAFHVGATRTDHCITEDHTHRSNGQAHKGSSGQCCLGCIHCHNGWTIYRDFADLILFLLPSAHPIALVIKEIIL</sequence>
<evidence type="ECO:0000313" key="1">
    <source>
        <dbReference type="EMBL" id="JAH94812.1"/>
    </source>
</evidence>
<name>A0A0E9WWK4_ANGAN</name>
<accession>A0A0E9WWK4</accession>
<reference evidence="1" key="1">
    <citation type="submission" date="2014-11" db="EMBL/GenBank/DDBJ databases">
        <authorList>
            <person name="Amaro Gonzalez C."/>
        </authorList>
    </citation>
    <scope>NUCLEOTIDE SEQUENCE</scope>
</reference>
<organism evidence="1">
    <name type="scientific">Anguilla anguilla</name>
    <name type="common">European freshwater eel</name>
    <name type="synonym">Muraena anguilla</name>
    <dbReference type="NCBI Taxonomy" id="7936"/>
    <lineage>
        <taxon>Eukaryota</taxon>
        <taxon>Metazoa</taxon>
        <taxon>Chordata</taxon>
        <taxon>Craniata</taxon>
        <taxon>Vertebrata</taxon>
        <taxon>Euteleostomi</taxon>
        <taxon>Actinopterygii</taxon>
        <taxon>Neopterygii</taxon>
        <taxon>Teleostei</taxon>
        <taxon>Anguilliformes</taxon>
        <taxon>Anguillidae</taxon>
        <taxon>Anguilla</taxon>
    </lineage>
</organism>
<protein>
    <submittedName>
        <fullName evidence="1">Uncharacterized protein</fullName>
    </submittedName>
</protein>
<dbReference type="EMBL" id="GBXM01013765">
    <property type="protein sequence ID" value="JAH94812.1"/>
    <property type="molecule type" value="Transcribed_RNA"/>
</dbReference>
<dbReference type="AlphaFoldDB" id="A0A0E9WWK4"/>
<proteinExistence type="predicted"/>